<dbReference type="PROSITE" id="PS50005">
    <property type="entry name" value="TPR"/>
    <property type="match status" value="1"/>
</dbReference>
<gene>
    <name evidence="2" type="ORF">A2462_05795</name>
</gene>
<dbReference type="Proteomes" id="UP000177309">
    <property type="component" value="Unassembled WGS sequence"/>
</dbReference>
<protein>
    <recommendedName>
        <fullName evidence="4">Outer membrane lipoprotein BamD-like domain-containing protein</fullName>
    </recommendedName>
</protein>
<name>A0A1F4TQW2_UNCSA</name>
<evidence type="ECO:0000313" key="2">
    <source>
        <dbReference type="EMBL" id="OGC35056.1"/>
    </source>
</evidence>
<organism evidence="2 3">
    <name type="scientific">candidate division WOR-1 bacterium RIFOXYC2_FULL_41_25</name>
    <dbReference type="NCBI Taxonomy" id="1802586"/>
    <lineage>
        <taxon>Bacteria</taxon>
        <taxon>Bacillati</taxon>
        <taxon>Saganbacteria</taxon>
    </lineage>
</organism>
<feature type="repeat" description="TPR" evidence="1">
    <location>
        <begin position="489"/>
        <end position="522"/>
    </location>
</feature>
<keyword evidence="1" id="KW-0802">TPR repeat</keyword>
<comment type="caution">
    <text evidence="2">The sequence shown here is derived from an EMBL/GenBank/DDBJ whole genome shotgun (WGS) entry which is preliminary data.</text>
</comment>
<dbReference type="Pfam" id="PF13174">
    <property type="entry name" value="TPR_6"/>
    <property type="match status" value="3"/>
</dbReference>
<dbReference type="InterPro" id="IPR019734">
    <property type="entry name" value="TPR_rpt"/>
</dbReference>
<evidence type="ECO:0000256" key="1">
    <source>
        <dbReference type="PROSITE-ProRule" id="PRU00339"/>
    </source>
</evidence>
<dbReference type="EMBL" id="MEUI01000009">
    <property type="protein sequence ID" value="OGC35056.1"/>
    <property type="molecule type" value="Genomic_DNA"/>
</dbReference>
<dbReference type="InterPro" id="IPR011990">
    <property type="entry name" value="TPR-like_helical_dom_sf"/>
</dbReference>
<evidence type="ECO:0008006" key="4">
    <source>
        <dbReference type="Google" id="ProtNLM"/>
    </source>
</evidence>
<evidence type="ECO:0000313" key="3">
    <source>
        <dbReference type="Proteomes" id="UP000177309"/>
    </source>
</evidence>
<reference evidence="2 3" key="1">
    <citation type="journal article" date="2016" name="Nat. Commun.">
        <title>Thousands of microbial genomes shed light on interconnected biogeochemical processes in an aquifer system.</title>
        <authorList>
            <person name="Anantharaman K."/>
            <person name="Brown C.T."/>
            <person name="Hug L.A."/>
            <person name="Sharon I."/>
            <person name="Castelle C.J."/>
            <person name="Probst A.J."/>
            <person name="Thomas B.C."/>
            <person name="Singh A."/>
            <person name="Wilkins M.J."/>
            <person name="Karaoz U."/>
            <person name="Brodie E.L."/>
            <person name="Williams K.H."/>
            <person name="Hubbard S.S."/>
            <person name="Banfield J.F."/>
        </authorList>
    </citation>
    <scope>NUCLEOTIDE SEQUENCE [LARGE SCALE GENOMIC DNA]</scope>
</reference>
<dbReference type="Gene3D" id="1.25.40.10">
    <property type="entry name" value="Tetratricopeptide repeat domain"/>
    <property type="match status" value="3"/>
</dbReference>
<dbReference type="InterPro" id="IPR006311">
    <property type="entry name" value="TAT_signal"/>
</dbReference>
<dbReference type="AlphaFoldDB" id="A0A1F4TQW2"/>
<dbReference type="PROSITE" id="PS51318">
    <property type="entry name" value="TAT"/>
    <property type="match status" value="1"/>
</dbReference>
<sequence length="547" mass="61125">MRLYSILRLCGGPRTKPARTVSEKSELGQPGDRRHFLCQAASLAAGAAIASATAGCGLPDWAEATEADVLMALGNDAYAEGDKLKVAGKSTEANKLYRLAADRYLELARKYPQYTTKNVDYSSEKMSEKAAYIYHYFLEDYAAARAAYEFFVEIYPKSVAAPAKLMTLAGMLKNELGLPREAIKAYRKIMDEYSNSDQAPVASLAVAYIFQNDLKLINIAIALYEQHIETYKGYTDQDTLATVSKALLHLADIYYGEPGYQDLTKAVATYEQYLALVPTNDSSYCMGIALKVAGIKYDFAKAKTGPERQQAMAKVAKEYYDLVIKYKAKVFASKGTLIQAAETSGDIYSEELKDYQKAAAAYKVGVMCYGAPDYFNAEKLWLKMCTAYYTAKEYCNAYLVYLQFSDLYPNHQDAEMAYFLAVQCLKLDNKNNEAISLYEQFLKDLPNSQLRKTVLYDLGALYKKNYNFGGAIATYEILLKDYPNSPEAELALFEVGSLNVYLKNYQAAVDAYEQFVSKYPSSVYLNDVLSMLKQLCALSGIQCQKAY</sequence>
<proteinExistence type="predicted"/>
<dbReference type="SMART" id="SM00028">
    <property type="entry name" value="TPR"/>
    <property type="match status" value="4"/>
</dbReference>
<accession>A0A1F4TQW2</accession>
<dbReference type="SUPFAM" id="SSF48452">
    <property type="entry name" value="TPR-like"/>
    <property type="match status" value="2"/>
</dbReference>